<organism evidence="2 3">
    <name type="scientific">Pararge aegeria aegeria</name>
    <dbReference type="NCBI Taxonomy" id="348720"/>
    <lineage>
        <taxon>Eukaryota</taxon>
        <taxon>Metazoa</taxon>
        <taxon>Ecdysozoa</taxon>
        <taxon>Arthropoda</taxon>
        <taxon>Hexapoda</taxon>
        <taxon>Insecta</taxon>
        <taxon>Pterygota</taxon>
        <taxon>Neoptera</taxon>
        <taxon>Endopterygota</taxon>
        <taxon>Lepidoptera</taxon>
        <taxon>Glossata</taxon>
        <taxon>Ditrysia</taxon>
        <taxon>Papilionoidea</taxon>
        <taxon>Nymphalidae</taxon>
        <taxon>Satyrinae</taxon>
        <taxon>Satyrini</taxon>
        <taxon>Parargina</taxon>
        <taxon>Pararge</taxon>
    </lineage>
</organism>
<evidence type="ECO:0000256" key="1">
    <source>
        <dbReference type="SAM" id="MobiDB-lite"/>
    </source>
</evidence>
<evidence type="ECO:0000313" key="2">
    <source>
        <dbReference type="EMBL" id="CAH2209173.1"/>
    </source>
</evidence>
<protein>
    <submittedName>
        <fullName evidence="2">Jg1253 protein</fullName>
    </submittedName>
</protein>
<name>A0A8S4QEK7_9NEOP</name>
<comment type="caution">
    <text evidence="2">The sequence shown here is derived from an EMBL/GenBank/DDBJ whole genome shotgun (WGS) entry which is preliminary data.</text>
</comment>
<accession>A0A8S4QEK7</accession>
<feature type="compositionally biased region" description="Basic residues" evidence="1">
    <location>
        <begin position="16"/>
        <end position="27"/>
    </location>
</feature>
<evidence type="ECO:0000313" key="3">
    <source>
        <dbReference type="Proteomes" id="UP000838756"/>
    </source>
</evidence>
<dbReference type="Proteomes" id="UP000838756">
    <property type="component" value="Unassembled WGS sequence"/>
</dbReference>
<reference evidence="2" key="1">
    <citation type="submission" date="2022-03" db="EMBL/GenBank/DDBJ databases">
        <authorList>
            <person name="Lindestad O."/>
        </authorList>
    </citation>
    <scope>NUCLEOTIDE SEQUENCE</scope>
</reference>
<gene>
    <name evidence="2" type="primary">jg1253</name>
    <name evidence="2" type="ORF">PAEG_LOCUS1573</name>
</gene>
<keyword evidence="3" id="KW-1185">Reference proteome</keyword>
<feature type="non-terminal residue" evidence="2">
    <location>
        <position position="1"/>
    </location>
</feature>
<sequence>RNRRTTNKRSASAGGVRRRAARAKRRRNAPAAIAGLDLLHSSTLASTLHNGSVTAPPPGCVEQRLSALGVQQQPAERLHSELDIPRAPNAPYSLQLLLDMFRDQYMTLLRRMGTPEYAVEVRQQIDKEKVT</sequence>
<proteinExistence type="predicted"/>
<dbReference type="AlphaFoldDB" id="A0A8S4QEK7"/>
<dbReference type="EMBL" id="CAKXAJ010005612">
    <property type="protein sequence ID" value="CAH2209173.1"/>
    <property type="molecule type" value="Genomic_DNA"/>
</dbReference>
<feature type="region of interest" description="Disordered" evidence="1">
    <location>
        <begin position="1"/>
        <end position="27"/>
    </location>
</feature>
<dbReference type="OrthoDB" id="443402at2759"/>